<gene>
    <name evidence="2" type="ORF">BTO10_15100</name>
</gene>
<reference evidence="2 3" key="1">
    <citation type="submission" date="2016-12" db="EMBL/GenBank/DDBJ databases">
        <title>Diversity of luminous bacteria.</title>
        <authorList>
            <person name="Yoshizawa S."/>
            <person name="Kogure K."/>
        </authorList>
    </citation>
    <scope>NUCLEOTIDE SEQUENCE [LARGE SCALE GENOMIC DNA]</scope>
    <source>
        <strain evidence="2 3">LC2-408</strain>
    </source>
</reference>
<dbReference type="AlphaFoldDB" id="A0A2S7VEY2"/>
<dbReference type="InterPro" id="IPR012902">
    <property type="entry name" value="N_methyl_site"/>
</dbReference>
<evidence type="ECO:0000313" key="2">
    <source>
        <dbReference type="EMBL" id="PQJ60669.1"/>
    </source>
</evidence>
<dbReference type="Gene3D" id="3.30.700.10">
    <property type="entry name" value="Glycoprotein, Type 4 Pilin"/>
    <property type="match status" value="1"/>
</dbReference>
<dbReference type="NCBIfam" id="TIGR02532">
    <property type="entry name" value="IV_pilin_GFxxxE"/>
    <property type="match status" value="1"/>
</dbReference>
<dbReference type="SUPFAM" id="SSF54523">
    <property type="entry name" value="Pili subunits"/>
    <property type="match status" value="1"/>
</dbReference>
<accession>A0A2S7VEY2</accession>
<feature type="transmembrane region" description="Helical" evidence="1">
    <location>
        <begin position="6"/>
        <end position="26"/>
    </location>
</feature>
<sequence>MKNKGFTLIELVAVIAVLGIIAVAAAPRFLNIKSDATIATLDGFIGAFNATNEIVMGKATIEGLENEKLAQFSDQDIWIQWGAIALDSDNIKNAMQTDDYQLLSYGPKFNPTLIVYTGRERQFRELKSYNCFVQFTRSYTLDQTQLINIGDLTINKFYDGC</sequence>
<keyword evidence="1" id="KW-0472">Membrane</keyword>
<dbReference type="InterPro" id="IPR045584">
    <property type="entry name" value="Pilin-like"/>
</dbReference>
<keyword evidence="3" id="KW-1185">Reference proteome</keyword>
<dbReference type="EMBL" id="MSCI01000002">
    <property type="protein sequence ID" value="PQJ60669.1"/>
    <property type="molecule type" value="Genomic_DNA"/>
</dbReference>
<dbReference type="Pfam" id="PF07963">
    <property type="entry name" value="N_methyl"/>
    <property type="match status" value="1"/>
</dbReference>
<evidence type="ECO:0000256" key="1">
    <source>
        <dbReference type="SAM" id="Phobius"/>
    </source>
</evidence>
<dbReference type="PROSITE" id="PS00409">
    <property type="entry name" value="PROKAR_NTER_METHYL"/>
    <property type="match status" value="1"/>
</dbReference>
<evidence type="ECO:0000313" key="3">
    <source>
        <dbReference type="Proteomes" id="UP000238707"/>
    </source>
</evidence>
<keyword evidence="1" id="KW-0812">Transmembrane</keyword>
<keyword evidence="1" id="KW-1133">Transmembrane helix</keyword>
<protein>
    <submittedName>
        <fullName evidence="2">Prepilin-type N-terminal cleavage/methylation domain-containing protein</fullName>
    </submittedName>
</protein>
<dbReference type="Proteomes" id="UP000238707">
    <property type="component" value="Unassembled WGS sequence"/>
</dbReference>
<name>A0A2S7VEY2_9VIBR</name>
<organism evidence="2 3">
    <name type="scientific">Vibrio chagasii</name>
    <dbReference type="NCBI Taxonomy" id="170679"/>
    <lineage>
        <taxon>Bacteria</taxon>
        <taxon>Pseudomonadati</taxon>
        <taxon>Pseudomonadota</taxon>
        <taxon>Gammaproteobacteria</taxon>
        <taxon>Vibrionales</taxon>
        <taxon>Vibrionaceae</taxon>
        <taxon>Vibrio</taxon>
    </lineage>
</organism>
<dbReference type="RefSeq" id="WP_105025078.1">
    <property type="nucleotide sequence ID" value="NZ_MSCI01000002.1"/>
</dbReference>
<comment type="caution">
    <text evidence="2">The sequence shown here is derived from an EMBL/GenBank/DDBJ whole genome shotgun (WGS) entry which is preliminary data.</text>
</comment>
<proteinExistence type="predicted"/>